<sequence length="66" mass="6940">MVFMVLGSLKNGVGCWDGSDLIWVKTAGGGQSENGRAVAVASVPRGCFSGCPMRWRDCLLYSAEAA</sequence>
<organism evidence="1 2">
    <name type="scientific">Kingella bonacorsii</name>
    <dbReference type="NCBI Taxonomy" id="2796361"/>
    <lineage>
        <taxon>Bacteria</taxon>
        <taxon>Pseudomonadati</taxon>
        <taxon>Pseudomonadota</taxon>
        <taxon>Betaproteobacteria</taxon>
        <taxon>Neisseriales</taxon>
        <taxon>Neisseriaceae</taxon>
        <taxon>Kingella</taxon>
    </lineage>
</organism>
<evidence type="ECO:0000313" key="1">
    <source>
        <dbReference type="EMBL" id="MBK0395382.1"/>
    </source>
</evidence>
<dbReference type="EMBL" id="JAEHNZ010000001">
    <property type="protein sequence ID" value="MBK0395382.1"/>
    <property type="molecule type" value="Genomic_DNA"/>
</dbReference>
<protein>
    <submittedName>
        <fullName evidence="1">Uncharacterized protein</fullName>
    </submittedName>
</protein>
<comment type="caution">
    <text evidence="1">The sequence shown here is derived from an EMBL/GenBank/DDBJ whole genome shotgun (WGS) entry which is preliminary data.</text>
</comment>
<reference evidence="1 2" key="1">
    <citation type="journal article" date="2021" name="Pathogens">
        <title>Isolation and Characterization of Kingella bonacorsii sp. nov., A Novel Kingella Species Detected in a Stable Periodontitis Subject.</title>
        <authorList>
            <person name="Antezack A."/>
            <person name="Boxberger M."/>
            <person name="Rolland C."/>
            <person name="Monnet-Corti V."/>
            <person name="La Scola B."/>
        </authorList>
    </citation>
    <scope>NUCLEOTIDE SEQUENCE [LARGE SCALE GENOMIC DNA]</scope>
    <source>
        <strain evidence="1 2">Marseille-Q4569</strain>
    </source>
</reference>
<proteinExistence type="predicted"/>
<dbReference type="RefSeq" id="WP_200521398.1">
    <property type="nucleotide sequence ID" value="NZ_JAEHNZ010000001.1"/>
</dbReference>
<dbReference type="Proteomes" id="UP000614058">
    <property type="component" value="Unassembled WGS sequence"/>
</dbReference>
<keyword evidence="2" id="KW-1185">Reference proteome</keyword>
<name>A0ABS1BR30_9NEIS</name>
<evidence type="ECO:0000313" key="2">
    <source>
        <dbReference type="Proteomes" id="UP000614058"/>
    </source>
</evidence>
<accession>A0ABS1BR30</accession>
<gene>
    <name evidence="1" type="ORF">JDW22_01970</name>
</gene>